<gene>
    <name evidence="1" type="ORF">GCM10022288_15800</name>
</gene>
<reference evidence="2" key="1">
    <citation type="journal article" date="2019" name="Int. J. Syst. Evol. Microbiol.">
        <title>The Global Catalogue of Microorganisms (GCM) 10K type strain sequencing project: providing services to taxonomists for standard genome sequencing and annotation.</title>
        <authorList>
            <consortium name="The Broad Institute Genomics Platform"/>
            <consortium name="The Broad Institute Genome Sequencing Center for Infectious Disease"/>
            <person name="Wu L."/>
            <person name="Ma J."/>
        </authorList>
    </citation>
    <scope>NUCLEOTIDE SEQUENCE [LARGE SCALE GENOMIC DNA]</scope>
    <source>
        <strain evidence="2">JCM 17593</strain>
    </source>
</reference>
<keyword evidence="2" id="KW-1185">Reference proteome</keyword>
<dbReference type="EMBL" id="BAABBX010000013">
    <property type="protein sequence ID" value="GAA4188862.1"/>
    <property type="molecule type" value="Genomic_DNA"/>
</dbReference>
<evidence type="ECO:0000313" key="1">
    <source>
        <dbReference type="EMBL" id="GAA4188862.1"/>
    </source>
</evidence>
<protein>
    <submittedName>
        <fullName evidence="1">Uncharacterized protein</fullName>
    </submittedName>
</protein>
<comment type="caution">
    <text evidence="1">The sequence shown here is derived from an EMBL/GenBank/DDBJ whole genome shotgun (WGS) entry which is preliminary data.</text>
</comment>
<organism evidence="1 2">
    <name type="scientific">Gryllotalpicola kribbensis</name>
    <dbReference type="NCBI Taxonomy" id="993084"/>
    <lineage>
        <taxon>Bacteria</taxon>
        <taxon>Bacillati</taxon>
        <taxon>Actinomycetota</taxon>
        <taxon>Actinomycetes</taxon>
        <taxon>Micrococcales</taxon>
        <taxon>Microbacteriaceae</taxon>
        <taxon>Gryllotalpicola</taxon>
    </lineage>
</organism>
<name>A0ABP8ASF9_9MICO</name>
<dbReference type="Proteomes" id="UP001500213">
    <property type="component" value="Unassembled WGS sequence"/>
</dbReference>
<evidence type="ECO:0000313" key="2">
    <source>
        <dbReference type="Proteomes" id="UP001500213"/>
    </source>
</evidence>
<sequence>MTAVISDSVPWREDLIRISRRLRTRDVQRRWTERTYYLVERDIMFGAYSIRRLIESRKTSTRLPQRRLRVRQWPLTGRVPRPLDRFFVTDFYDKEKQTVAEVDVARLCNQVIHSFFFQLALEDDGTTSLAVTSDRGRVSSVMVISLEQLAELFDYVGREDVLDWNANYSSGAELEERISNHDLVESGRARYADADCDLIELTDGSVPEVVQHHPRVFPAPPWGR</sequence>
<proteinExistence type="predicted"/>
<accession>A0ABP8ASF9</accession>